<evidence type="ECO:0000256" key="1">
    <source>
        <dbReference type="ARBA" id="ARBA00022490"/>
    </source>
</evidence>
<dbReference type="HOGENOM" id="CLU_028825_1_1_1"/>
<gene>
    <name evidence="3" type="ORF">EV44_g2408</name>
</gene>
<dbReference type="GO" id="GO:0008180">
    <property type="term" value="C:COP9 signalosome"/>
    <property type="evidence" value="ECO:0007669"/>
    <property type="project" value="TreeGrafter"/>
</dbReference>
<accession>A0A0B1PG36</accession>
<dbReference type="InterPro" id="IPR055089">
    <property type="entry name" value="COP9_N"/>
</dbReference>
<dbReference type="EMBL" id="JNVN01000348">
    <property type="protein sequence ID" value="KHJ35564.1"/>
    <property type="molecule type" value="Genomic_DNA"/>
</dbReference>
<reference evidence="3 4" key="1">
    <citation type="journal article" date="2014" name="BMC Genomics">
        <title>Adaptive genomic structural variation in the grape powdery mildew pathogen, Erysiphe necator.</title>
        <authorList>
            <person name="Jones L."/>
            <person name="Riaz S."/>
            <person name="Morales-Cruz A."/>
            <person name="Amrine K.C."/>
            <person name="McGuire B."/>
            <person name="Gubler W.D."/>
            <person name="Walker M.A."/>
            <person name="Cantu D."/>
        </authorList>
    </citation>
    <scope>NUCLEOTIDE SEQUENCE [LARGE SCALE GENOMIC DNA]</scope>
    <source>
        <strain evidence="4">c</strain>
    </source>
</reference>
<keyword evidence="1" id="KW-0963">Cytoplasm</keyword>
<dbReference type="Pfam" id="PF22788">
    <property type="entry name" value="COP9_hel_rpt"/>
    <property type="match status" value="1"/>
</dbReference>
<name>A0A0B1PG36_UNCNE</name>
<dbReference type="PANTHER" id="PTHR10758:SF1">
    <property type="entry name" value="COP9 SIGNALOSOME COMPLEX SUBUNIT 3"/>
    <property type="match status" value="1"/>
</dbReference>
<feature type="domain" description="COP9 signalosome complex subunit 3 N-terminal helical repeats" evidence="2">
    <location>
        <begin position="43"/>
        <end position="289"/>
    </location>
</feature>
<dbReference type="Proteomes" id="UP000030854">
    <property type="component" value="Unassembled WGS sequence"/>
</dbReference>
<sequence length="497" mass="56280">MDNALSKLLSFPPHPPPPNPLTDHQYDEKIKEQIEAIKGLPTQTLLQTTSGGEHALDVINPAINTIPYSFVLLANISTYSDASERVHMKKIWEKIKGYLYLFDPRQVRYIGSEFNVIIETALNYAQEINQPDLAIIPLKEAITRLDPTGAVLTSNHLRLVKLVLETHHYEAMDSFLDQFILYVPDSNKLPNQKYLCAMTLNPSTYITSISGLTKKLNYLDILEYFIFCGMICLGTRKWSSALRHFECAITYPVRDAISKPMLEAYKKWVLTGVILHGKLLPLPKITSSIAAKAYHALAMPYESLAHTFENDTASRLKSDAQLSEQLWATDCNSGLVFEVLASYQKIQIRNLANVYCKLSLPEIHSQTTCARLDSDNLSVNDTEELVLSMISQGELLATISKSPSNPSILTFSPVGPVLSEQQVHQELIATKSRIQYISQEIKITDRNLIHNKEYIKFLQKEKRNIKQEDSDNETQAVENNMNWNDIDELDEDIMGVF</sequence>
<keyword evidence="4" id="KW-1185">Reference proteome</keyword>
<evidence type="ECO:0000313" key="3">
    <source>
        <dbReference type="EMBL" id="KHJ35564.1"/>
    </source>
</evidence>
<proteinExistence type="predicted"/>
<evidence type="ECO:0000313" key="4">
    <source>
        <dbReference type="Proteomes" id="UP000030854"/>
    </source>
</evidence>
<dbReference type="STRING" id="52586.A0A0B1PG36"/>
<dbReference type="AlphaFoldDB" id="A0A0B1PG36"/>
<dbReference type="GO" id="GO:0006511">
    <property type="term" value="P:ubiquitin-dependent protein catabolic process"/>
    <property type="evidence" value="ECO:0007669"/>
    <property type="project" value="TreeGrafter"/>
</dbReference>
<comment type="caution">
    <text evidence="3">The sequence shown here is derived from an EMBL/GenBank/DDBJ whole genome shotgun (WGS) entry which is preliminary data.</text>
</comment>
<evidence type="ECO:0000259" key="2">
    <source>
        <dbReference type="Pfam" id="PF22788"/>
    </source>
</evidence>
<organism evidence="3 4">
    <name type="scientific">Uncinula necator</name>
    <name type="common">Grape powdery mildew</name>
    <dbReference type="NCBI Taxonomy" id="52586"/>
    <lineage>
        <taxon>Eukaryota</taxon>
        <taxon>Fungi</taxon>
        <taxon>Dikarya</taxon>
        <taxon>Ascomycota</taxon>
        <taxon>Pezizomycotina</taxon>
        <taxon>Leotiomycetes</taxon>
        <taxon>Erysiphales</taxon>
        <taxon>Erysiphaceae</taxon>
        <taxon>Erysiphe</taxon>
    </lineage>
</organism>
<dbReference type="InterPro" id="IPR050756">
    <property type="entry name" value="CSN3"/>
</dbReference>
<protein>
    <submittedName>
        <fullName evidence="3">Putative cop9 signalosome complex subunit 3</fullName>
    </submittedName>
</protein>
<dbReference type="OMA" id="NHYHDLV"/>
<dbReference type="PANTHER" id="PTHR10758">
    <property type="entry name" value="26S PROTEASOME NON-ATPASE REGULATORY SUBUNIT 3/COP9 SIGNALOSOME COMPLEX SUBUNIT 3"/>
    <property type="match status" value="1"/>
</dbReference>